<evidence type="ECO:0000313" key="2">
    <source>
        <dbReference type="Proteomes" id="UP000001471"/>
    </source>
</evidence>
<gene>
    <name evidence="1" type="ORF">PTRG_05849</name>
</gene>
<dbReference type="AlphaFoldDB" id="B2W7R1"/>
<accession>B2W7R1</accession>
<dbReference type="EMBL" id="DS231619">
    <property type="protein sequence ID" value="EDU48769.1"/>
    <property type="molecule type" value="Genomic_DNA"/>
</dbReference>
<protein>
    <submittedName>
        <fullName evidence="1">Uncharacterized protein</fullName>
    </submittedName>
</protein>
<proteinExistence type="predicted"/>
<sequence length="49" mass="5648">MGAMGRASLWIRNSNQKDGHGSHHTMEFIDYCNQNKILFAVYPHQTDVK</sequence>
<evidence type="ECO:0000313" key="1">
    <source>
        <dbReference type="EMBL" id="EDU48769.1"/>
    </source>
</evidence>
<dbReference type="HOGENOM" id="CLU_3143700_0_0_1"/>
<organism evidence="1 2">
    <name type="scientific">Pyrenophora tritici-repentis (strain Pt-1C-BFP)</name>
    <name type="common">Wheat tan spot fungus</name>
    <name type="synonym">Drechslera tritici-repentis</name>
    <dbReference type="NCBI Taxonomy" id="426418"/>
    <lineage>
        <taxon>Eukaryota</taxon>
        <taxon>Fungi</taxon>
        <taxon>Dikarya</taxon>
        <taxon>Ascomycota</taxon>
        <taxon>Pezizomycotina</taxon>
        <taxon>Dothideomycetes</taxon>
        <taxon>Pleosporomycetidae</taxon>
        <taxon>Pleosporales</taxon>
        <taxon>Pleosporineae</taxon>
        <taxon>Pleosporaceae</taxon>
        <taxon>Pyrenophora</taxon>
    </lineage>
</organism>
<name>B2W7R1_PYRTR</name>
<dbReference type="InParanoid" id="B2W7R1"/>
<dbReference type="Proteomes" id="UP000001471">
    <property type="component" value="Unassembled WGS sequence"/>
</dbReference>
<reference evidence="2" key="1">
    <citation type="journal article" date="2013" name="G3 (Bethesda)">
        <title>Comparative genomics of a plant-pathogenic fungus, Pyrenophora tritici-repentis, reveals transduplication and the impact of repeat elements on pathogenicity and population divergence.</title>
        <authorList>
            <person name="Manning V.A."/>
            <person name="Pandelova I."/>
            <person name="Dhillon B."/>
            <person name="Wilhelm L.J."/>
            <person name="Goodwin S.B."/>
            <person name="Berlin A.M."/>
            <person name="Figueroa M."/>
            <person name="Freitag M."/>
            <person name="Hane J.K."/>
            <person name="Henrissat B."/>
            <person name="Holman W.H."/>
            <person name="Kodira C.D."/>
            <person name="Martin J."/>
            <person name="Oliver R.P."/>
            <person name="Robbertse B."/>
            <person name="Schackwitz W."/>
            <person name="Schwartz D.C."/>
            <person name="Spatafora J.W."/>
            <person name="Turgeon B.G."/>
            <person name="Yandava C."/>
            <person name="Young S."/>
            <person name="Zhou S."/>
            <person name="Zeng Q."/>
            <person name="Grigoriev I.V."/>
            <person name="Ma L.-J."/>
            <person name="Ciuffetti L.M."/>
        </authorList>
    </citation>
    <scope>NUCLEOTIDE SEQUENCE [LARGE SCALE GENOMIC DNA]</scope>
    <source>
        <strain evidence="2">Pt-1C-BFP</strain>
    </source>
</reference>